<evidence type="ECO:0000259" key="1">
    <source>
        <dbReference type="PROSITE" id="PS51186"/>
    </source>
</evidence>
<sequence>MTTAIHVGPLPSGIILQSIAACPPKDRESLAAKLAKLEKKIFPSSEAFDYGSELKKKNVGIILAVKEGTQELVGYLVYQRQKSLAWLHKLATIEQERRKGIAKCLVDFLCQQMKKGGCRTISLWVDEVRNPARALYASCAFQQIERLPEYYGPGRTALKLELNIAEH</sequence>
<evidence type="ECO:0000313" key="2">
    <source>
        <dbReference type="EMBL" id="KAF2447693.1"/>
    </source>
</evidence>
<dbReference type="GO" id="GO:0016747">
    <property type="term" value="F:acyltransferase activity, transferring groups other than amino-acyl groups"/>
    <property type="evidence" value="ECO:0007669"/>
    <property type="project" value="InterPro"/>
</dbReference>
<dbReference type="InterPro" id="IPR016181">
    <property type="entry name" value="Acyl_CoA_acyltransferase"/>
</dbReference>
<proteinExistence type="predicted"/>
<dbReference type="CDD" id="cd04301">
    <property type="entry name" value="NAT_SF"/>
    <property type="match status" value="1"/>
</dbReference>
<dbReference type="PANTHER" id="PTHR47542">
    <property type="entry name" value="ACYL-COA N-ACYLTRANSFERASES (NAT) SUPERFAMILY PROTEIN"/>
    <property type="match status" value="1"/>
</dbReference>
<dbReference type="PANTHER" id="PTHR47542:SF2">
    <property type="entry name" value="ACYL-COA N-ACYLTRANSFERASES (NAT) SUPERFAMILY PROTEIN"/>
    <property type="match status" value="1"/>
</dbReference>
<name>A0A9P4PR11_9PLEO</name>
<dbReference type="InterPro" id="IPR000182">
    <property type="entry name" value="GNAT_dom"/>
</dbReference>
<dbReference type="OrthoDB" id="41532at2759"/>
<gene>
    <name evidence="2" type="ORF">P171DRAFT_429311</name>
</gene>
<protein>
    <submittedName>
        <fullName evidence="2">Acyl-CoA N-acyltransferase</fullName>
    </submittedName>
</protein>
<accession>A0A9P4PR11</accession>
<dbReference type="SUPFAM" id="SSF55729">
    <property type="entry name" value="Acyl-CoA N-acyltransferases (Nat)"/>
    <property type="match status" value="1"/>
</dbReference>
<dbReference type="EMBL" id="MU001496">
    <property type="protein sequence ID" value="KAF2447693.1"/>
    <property type="molecule type" value="Genomic_DNA"/>
</dbReference>
<feature type="domain" description="N-acetyltransferase" evidence="1">
    <location>
        <begin position="14"/>
        <end position="165"/>
    </location>
</feature>
<dbReference type="AlphaFoldDB" id="A0A9P4PR11"/>
<reference evidence="2" key="1">
    <citation type="journal article" date="2020" name="Stud. Mycol.">
        <title>101 Dothideomycetes genomes: a test case for predicting lifestyles and emergence of pathogens.</title>
        <authorList>
            <person name="Haridas S."/>
            <person name="Albert R."/>
            <person name="Binder M."/>
            <person name="Bloem J."/>
            <person name="Labutti K."/>
            <person name="Salamov A."/>
            <person name="Andreopoulos B."/>
            <person name="Baker S."/>
            <person name="Barry K."/>
            <person name="Bills G."/>
            <person name="Bluhm B."/>
            <person name="Cannon C."/>
            <person name="Castanera R."/>
            <person name="Culley D."/>
            <person name="Daum C."/>
            <person name="Ezra D."/>
            <person name="Gonzalez J."/>
            <person name="Henrissat B."/>
            <person name="Kuo A."/>
            <person name="Liang C."/>
            <person name="Lipzen A."/>
            <person name="Lutzoni F."/>
            <person name="Magnuson J."/>
            <person name="Mondo S."/>
            <person name="Nolan M."/>
            <person name="Ohm R."/>
            <person name="Pangilinan J."/>
            <person name="Park H.-J."/>
            <person name="Ramirez L."/>
            <person name="Alfaro M."/>
            <person name="Sun H."/>
            <person name="Tritt A."/>
            <person name="Yoshinaga Y."/>
            <person name="Zwiers L.-H."/>
            <person name="Turgeon B."/>
            <person name="Goodwin S."/>
            <person name="Spatafora J."/>
            <person name="Crous P."/>
            <person name="Grigoriev I."/>
        </authorList>
    </citation>
    <scope>NUCLEOTIDE SEQUENCE</scope>
    <source>
        <strain evidence="2">CBS 690.94</strain>
    </source>
</reference>
<organism evidence="2 3">
    <name type="scientific">Karstenula rhodostoma CBS 690.94</name>
    <dbReference type="NCBI Taxonomy" id="1392251"/>
    <lineage>
        <taxon>Eukaryota</taxon>
        <taxon>Fungi</taxon>
        <taxon>Dikarya</taxon>
        <taxon>Ascomycota</taxon>
        <taxon>Pezizomycotina</taxon>
        <taxon>Dothideomycetes</taxon>
        <taxon>Pleosporomycetidae</taxon>
        <taxon>Pleosporales</taxon>
        <taxon>Massarineae</taxon>
        <taxon>Didymosphaeriaceae</taxon>
        <taxon>Karstenula</taxon>
    </lineage>
</organism>
<dbReference type="Proteomes" id="UP000799764">
    <property type="component" value="Unassembled WGS sequence"/>
</dbReference>
<keyword evidence="3" id="KW-1185">Reference proteome</keyword>
<dbReference type="Gene3D" id="3.40.630.30">
    <property type="match status" value="1"/>
</dbReference>
<comment type="caution">
    <text evidence="2">The sequence shown here is derived from an EMBL/GenBank/DDBJ whole genome shotgun (WGS) entry which is preliminary data.</text>
</comment>
<dbReference type="Pfam" id="PF00583">
    <property type="entry name" value="Acetyltransf_1"/>
    <property type="match status" value="1"/>
</dbReference>
<dbReference type="PROSITE" id="PS51186">
    <property type="entry name" value="GNAT"/>
    <property type="match status" value="1"/>
</dbReference>
<evidence type="ECO:0000313" key="3">
    <source>
        <dbReference type="Proteomes" id="UP000799764"/>
    </source>
</evidence>